<feature type="compositionally biased region" description="Acidic residues" evidence="1">
    <location>
        <begin position="48"/>
        <end position="59"/>
    </location>
</feature>
<dbReference type="Proteomes" id="UP000325434">
    <property type="component" value="Unassembled WGS sequence"/>
</dbReference>
<dbReference type="AlphaFoldDB" id="A0A5N6GKS4"/>
<name>A0A5N6GKS4_ASPFL</name>
<reference evidence="2" key="1">
    <citation type="submission" date="2019-04" db="EMBL/GenBank/DDBJ databases">
        <title>Friends and foes A comparative genomics study of 23 Aspergillus species from section Flavi.</title>
        <authorList>
            <consortium name="DOE Joint Genome Institute"/>
            <person name="Kjaerbolling I."/>
            <person name="Vesth T."/>
            <person name="Frisvad J.C."/>
            <person name="Nybo J.L."/>
            <person name="Theobald S."/>
            <person name="Kildgaard S."/>
            <person name="Isbrandt T."/>
            <person name="Kuo A."/>
            <person name="Sato A."/>
            <person name="Lyhne E.K."/>
            <person name="Kogle M.E."/>
            <person name="Wiebenga A."/>
            <person name="Kun R.S."/>
            <person name="Lubbers R.J."/>
            <person name="Makela M.R."/>
            <person name="Barry K."/>
            <person name="Chovatia M."/>
            <person name="Clum A."/>
            <person name="Daum C."/>
            <person name="Haridas S."/>
            <person name="He G."/>
            <person name="LaButti K."/>
            <person name="Lipzen A."/>
            <person name="Mondo S."/>
            <person name="Riley R."/>
            <person name="Salamov A."/>
            <person name="Simmons B.A."/>
            <person name="Magnuson J.K."/>
            <person name="Henrissat B."/>
            <person name="Mortensen U.H."/>
            <person name="Larsen T.O."/>
            <person name="Devries R.P."/>
            <person name="Grigoriev I.V."/>
            <person name="Machida M."/>
            <person name="Baker S.E."/>
            <person name="Andersen M.R."/>
        </authorList>
    </citation>
    <scope>NUCLEOTIDE SEQUENCE [LARGE SCALE GENOMIC DNA]</scope>
    <source>
        <strain evidence="2">CBS 121.62</strain>
    </source>
</reference>
<feature type="compositionally biased region" description="Basic and acidic residues" evidence="1">
    <location>
        <begin position="1"/>
        <end position="10"/>
    </location>
</feature>
<organism evidence="2">
    <name type="scientific">Aspergillus flavus</name>
    <dbReference type="NCBI Taxonomy" id="5059"/>
    <lineage>
        <taxon>Eukaryota</taxon>
        <taxon>Fungi</taxon>
        <taxon>Dikarya</taxon>
        <taxon>Ascomycota</taxon>
        <taxon>Pezizomycotina</taxon>
        <taxon>Eurotiomycetes</taxon>
        <taxon>Eurotiomycetidae</taxon>
        <taxon>Eurotiales</taxon>
        <taxon>Aspergillaceae</taxon>
        <taxon>Aspergillus</taxon>
        <taxon>Aspergillus subgen. Circumdati</taxon>
    </lineage>
</organism>
<evidence type="ECO:0000313" key="2">
    <source>
        <dbReference type="EMBL" id="KAB8242966.1"/>
    </source>
</evidence>
<feature type="region of interest" description="Disordered" evidence="1">
    <location>
        <begin position="1"/>
        <end position="83"/>
    </location>
</feature>
<evidence type="ECO:0000256" key="1">
    <source>
        <dbReference type="SAM" id="MobiDB-lite"/>
    </source>
</evidence>
<feature type="compositionally biased region" description="Low complexity" evidence="1">
    <location>
        <begin position="69"/>
        <end position="82"/>
    </location>
</feature>
<accession>A0A5N6GKS4</accession>
<sequence>MQMSRDDHTQWESFLSNDEDMGEDIEHTDEESESESDVSESDKAFIDSQEDFYELGDYDPDYHTEDENISSSASSSDNETSIPWQIGDREVSVLDEREIEGANGAVTQLLISCWVEEGIMRDILKLLPVSMKKGSIEHVTN</sequence>
<feature type="compositionally biased region" description="Acidic residues" evidence="1">
    <location>
        <begin position="17"/>
        <end position="39"/>
    </location>
</feature>
<protein>
    <submittedName>
        <fullName evidence="2">Uncharacterized protein</fullName>
    </submittedName>
</protein>
<dbReference type="EMBL" id="ML734652">
    <property type="protein sequence ID" value="KAB8242966.1"/>
    <property type="molecule type" value="Genomic_DNA"/>
</dbReference>
<gene>
    <name evidence="2" type="ORF">BDV35DRAFT_364643</name>
</gene>
<proteinExistence type="predicted"/>